<protein>
    <submittedName>
        <fullName evidence="1">Uncharacterized protein</fullName>
    </submittedName>
</protein>
<keyword evidence="2" id="KW-1185">Reference proteome</keyword>
<gene>
    <name evidence="1" type="ORF">MANES_05G177801v8</name>
</gene>
<evidence type="ECO:0000313" key="2">
    <source>
        <dbReference type="Proteomes" id="UP000091857"/>
    </source>
</evidence>
<comment type="caution">
    <text evidence="1">The sequence shown here is derived from an EMBL/GenBank/DDBJ whole genome shotgun (WGS) entry which is preliminary data.</text>
</comment>
<sequence>MVQIDFHQVEEIDIGHSWSARWLEAMKVLSWNYRGLDNSRIVEALCDFVSSYHPIILFLCETLVNKTKLVELCSLSGGLGFLWKNSVDVAISDYSNNYIDAMVSYCGVPWWFTGFYGLCVEGFNNLMADSEKVGENKYPRFLLNGFRETIAKCELCDFPSMGYKFTWFLKKFGRIITREKLDRAMVNGSWSQLFQDASATTLVSPTSDHDPLLISTDAQAVCKKKRMFRFDNAWLHDKELFLVVRNSWQASVGVDLMARKQSCIDELHWWGAERNSRLNNILMQEDARRRQVAKQFWLHHGDRNSKYFHAKIKAGKCRKSIEKLKKDDGHHLFAHNATDFAFILRLARCKIGNKENAFLTTMITVEEAKVVVFQMGLDKAPGPNGLNSTFYKKFWRLIGVDLAAGCNSWL</sequence>
<evidence type="ECO:0000313" key="1">
    <source>
        <dbReference type="EMBL" id="KAG8654790.1"/>
    </source>
</evidence>
<proteinExistence type="predicted"/>
<organism evidence="1 2">
    <name type="scientific">Manihot esculenta</name>
    <name type="common">Cassava</name>
    <name type="synonym">Jatropha manihot</name>
    <dbReference type="NCBI Taxonomy" id="3983"/>
    <lineage>
        <taxon>Eukaryota</taxon>
        <taxon>Viridiplantae</taxon>
        <taxon>Streptophyta</taxon>
        <taxon>Embryophyta</taxon>
        <taxon>Tracheophyta</taxon>
        <taxon>Spermatophyta</taxon>
        <taxon>Magnoliopsida</taxon>
        <taxon>eudicotyledons</taxon>
        <taxon>Gunneridae</taxon>
        <taxon>Pentapetalae</taxon>
        <taxon>rosids</taxon>
        <taxon>fabids</taxon>
        <taxon>Malpighiales</taxon>
        <taxon>Euphorbiaceae</taxon>
        <taxon>Crotonoideae</taxon>
        <taxon>Manihoteae</taxon>
        <taxon>Manihot</taxon>
    </lineage>
</organism>
<dbReference type="EMBL" id="CM004391">
    <property type="protein sequence ID" value="KAG8654790.1"/>
    <property type="molecule type" value="Genomic_DNA"/>
</dbReference>
<reference evidence="2" key="1">
    <citation type="journal article" date="2016" name="Nat. Biotechnol.">
        <title>Sequencing wild and cultivated cassava and related species reveals extensive interspecific hybridization and genetic diversity.</title>
        <authorList>
            <person name="Bredeson J.V."/>
            <person name="Lyons J.B."/>
            <person name="Prochnik S.E."/>
            <person name="Wu G.A."/>
            <person name="Ha C.M."/>
            <person name="Edsinger-Gonzales E."/>
            <person name="Grimwood J."/>
            <person name="Schmutz J."/>
            <person name="Rabbi I.Y."/>
            <person name="Egesi C."/>
            <person name="Nauluvula P."/>
            <person name="Lebot V."/>
            <person name="Ndunguru J."/>
            <person name="Mkamilo G."/>
            <person name="Bart R.S."/>
            <person name="Setter T.L."/>
            <person name="Gleadow R.M."/>
            <person name="Kulakow P."/>
            <person name="Ferguson M.E."/>
            <person name="Rounsley S."/>
            <person name="Rokhsar D.S."/>
        </authorList>
    </citation>
    <scope>NUCLEOTIDE SEQUENCE [LARGE SCALE GENOMIC DNA]</scope>
    <source>
        <strain evidence="2">cv. AM560-2</strain>
    </source>
</reference>
<name>A0ACB7HQK7_MANES</name>
<dbReference type="Proteomes" id="UP000091857">
    <property type="component" value="Chromosome 5"/>
</dbReference>
<accession>A0ACB7HQK7</accession>